<dbReference type="InterPro" id="IPR001680">
    <property type="entry name" value="WD40_rpt"/>
</dbReference>
<reference evidence="2" key="1">
    <citation type="submission" date="2022-06" db="EMBL/GenBank/DDBJ databases">
        <title>Genome public.</title>
        <authorList>
            <person name="Sun Q."/>
        </authorList>
    </citation>
    <scope>NUCLEOTIDE SEQUENCE</scope>
    <source>
        <strain evidence="2">CWNU-1</strain>
    </source>
</reference>
<dbReference type="SMART" id="SM00320">
    <property type="entry name" value="WD40"/>
    <property type="match status" value="3"/>
</dbReference>
<dbReference type="SUPFAM" id="SSF47413">
    <property type="entry name" value="lambda repressor-like DNA-binding domains"/>
    <property type="match status" value="1"/>
</dbReference>
<comment type="caution">
    <text evidence="2">The sequence shown here is derived from an EMBL/GenBank/DDBJ whole genome shotgun (WGS) entry which is preliminary data.</text>
</comment>
<dbReference type="RefSeq" id="WP_250918662.1">
    <property type="nucleotide sequence ID" value="NZ_JAMQAW010000007.1"/>
</dbReference>
<accession>A0ABT0UJ07</accession>
<dbReference type="Gene3D" id="3.40.50.300">
    <property type="entry name" value="P-loop containing nucleotide triphosphate hydrolases"/>
    <property type="match status" value="1"/>
</dbReference>
<dbReference type="Pfam" id="PF00400">
    <property type="entry name" value="WD40"/>
    <property type="match status" value="1"/>
</dbReference>
<dbReference type="Gene3D" id="2.130.10.10">
    <property type="entry name" value="YVTN repeat-like/Quinoprotein amine dehydrogenase"/>
    <property type="match status" value="3"/>
</dbReference>
<organism evidence="2 3">
    <name type="scientific">Streptomyces albipurpureus</name>
    <dbReference type="NCBI Taxonomy" id="2897419"/>
    <lineage>
        <taxon>Bacteria</taxon>
        <taxon>Bacillati</taxon>
        <taxon>Actinomycetota</taxon>
        <taxon>Actinomycetes</taxon>
        <taxon>Kitasatosporales</taxon>
        <taxon>Streptomycetaceae</taxon>
        <taxon>Streptomyces</taxon>
    </lineage>
</organism>
<feature type="domain" description="HTH cro/C1-type" evidence="1">
    <location>
        <begin position="30"/>
        <end position="86"/>
    </location>
</feature>
<dbReference type="InterPro" id="IPR010982">
    <property type="entry name" value="Lambda_DNA-bd_dom_sf"/>
</dbReference>
<dbReference type="SUPFAM" id="SSF52540">
    <property type="entry name" value="P-loop containing nucleoside triphosphate hydrolases"/>
    <property type="match status" value="1"/>
</dbReference>
<keyword evidence="3" id="KW-1185">Reference proteome</keyword>
<dbReference type="PANTHER" id="PTHR19879:SF9">
    <property type="entry name" value="TRANSCRIPTION INITIATION FACTOR TFIID SUBUNIT 5"/>
    <property type="match status" value="1"/>
</dbReference>
<dbReference type="Proteomes" id="UP001431429">
    <property type="component" value="Unassembled WGS sequence"/>
</dbReference>
<proteinExistence type="predicted"/>
<dbReference type="InterPro" id="IPR015943">
    <property type="entry name" value="WD40/YVTN_repeat-like_dom_sf"/>
</dbReference>
<evidence type="ECO:0000259" key="1">
    <source>
        <dbReference type="SMART" id="SM00530"/>
    </source>
</evidence>
<evidence type="ECO:0000313" key="2">
    <source>
        <dbReference type="EMBL" id="MCM2388321.1"/>
    </source>
</evidence>
<dbReference type="SUPFAM" id="SSF50952">
    <property type="entry name" value="Soluble quinoprotein glucose dehydrogenase"/>
    <property type="match status" value="1"/>
</dbReference>
<dbReference type="InterPro" id="IPR011047">
    <property type="entry name" value="Quinoprotein_ADH-like_sf"/>
</dbReference>
<dbReference type="InterPro" id="IPR027417">
    <property type="entry name" value="P-loop_NTPase"/>
</dbReference>
<dbReference type="InterPro" id="IPR011041">
    <property type="entry name" value="Quinoprot_gluc/sorb_DH_b-prop"/>
</dbReference>
<sequence>MSYAGEWLVAGRREVPVDPQAGPVQEFAHALRKLRTEAGQPTYRELSREAGFSVTTLSLAASGRELPSLKVALAYVRACGGDVGEWEARWRAAGAAVRDTAAADRTEPSPYRGLARYESSDSDLFFGRDQITADVLDLIARQRFAMVFGPSGSGKTSLLRAAVIPALREPRTTASTPALAGIRILTPGPSPARTHRHLLTDTRTSQGGEPDGDVLVIVDQFEEVFTLCQDPDERDAFVRMLLEARDPASRLRVVCAARADFYRHCVEHPDLADALRDAHLPVPPMTPPELRDAIVKPAAAAGLIVERELTARLADTVNGRPGALPLLSHALLETWHRRSGRILTTTGYEEAGGLDGAVATTAENLYTHLTASQQNTLRQLLLRLVAPGHDDSPDTRRPLTRGEFDAFRTSGDSNGLIEALAQARLVTLDDQSLELTHEALLTAWPRLRGWIDEARERLRIHRALTEAAHTWHTLERDPGALYRGTRLSQAEEHLDADQLTPLEGAFLTAGTAARGQEQQAAVRASRRLRRLRTVLSLIAVLALLVGGIAWQQDRSRNREEVRDEARRIAALTENIRRSDPKTAMRLGLAAHRIADLPETRAALMSAATQKEDDVFIAPDPGAADPHVRFLLTADGRSLLRLGTREVVRWDVATHRRTGTFPGLGAHAQRVQGMSPDGHLLAVGIEDTVLWDIRTGRVGDWKAPGRMAEFGSSGRTIVVSSVSKTPPFKETVQLREVETGRVLWQLVSPGATLPTGGMTAVSADDRLVAVCEAGRQVRLWEVATRRPVDAPWAPQASGPRDVKDPVRTCHLSLRFTKGSQRLAQEGLAGVRVWDIASGRQLTNTINTADRRIAHSSDGDYLGTQGKGSIQLLRISKDEGPPAFQYAVLDDRPEQLVVDIEQRQIRYLMGRTVRSLSIEGAVTSDWSDTRIVAAPGPGNRTLASVRVATSAGRLRFKLSGEGGPVTEFSHACTPPSASPTQECPVVMAFSQDGRAAAFGSQTQAGQGTLLETLVVVDVRTGRTTAVIRRTVQAYGFQHHLVDIAFAPDGKSLFVSRSDSLPADHWDLRTRTLIRTVPGLWGALASRPGDGVVLSASGNLLEVKSGRMTSTPLVYERVDALSYSPDGKFLATVDRFGRVALWDPVKQRRLSEFPADPAEPSDAAEVLAFSPDNRTLAAGSEGSVRLWDVPSLRRLGMSLPTGGSTVSALSFSSDSRALHATYGRMPPQNYRLDPASLIARVCARVATGLSETDWKANVRTASYRSTCAKPRR</sequence>
<dbReference type="SUPFAM" id="SSF50998">
    <property type="entry name" value="Quinoprotein alcohol dehydrogenase-like"/>
    <property type="match status" value="1"/>
</dbReference>
<protein>
    <recommendedName>
        <fullName evidence="1">HTH cro/C1-type domain-containing protein</fullName>
    </recommendedName>
</protein>
<dbReference type="InterPro" id="IPR001387">
    <property type="entry name" value="Cro/C1-type_HTH"/>
</dbReference>
<dbReference type="Pfam" id="PF20703">
    <property type="entry name" value="nSTAND1"/>
    <property type="match status" value="1"/>
</dbReference>
<dbReference type="PANTHER" id="PTHR19879">
    <property type="entry name" value="TRANSCRIPTION INITIATION FACTOR TFIID"/>
    <property type="match status" value="1"/>
</dbReference>
<dbReference type="SMART" id="SM00530">
    <property type="entry name" value="HTH_XRE"/>
    <property type="match status" value="1"/>
</dbReference>
<dbReference type="EMBL" id="JAMQAW010000007">
    <property type="protein sequence ID" value="MCM2388321.1"/>
    <property type="molecule type" value="Genomic_DNA"/>
</dbReference>
<dbReference type="Gene3D" id="1.10.260.40">
    <property type="entry name" value="lambda repressor-like DNA-binding domains"/>
    <property type="match status" value="1"/>
</dbReference>
<evidence type="ECO:0000313" key="3">
    <source>
        <dbReference type="Proteomes" id="UP001431429"/>
    </source>
</evidence>
<gene>
    <name evidence="2" type="ORF">NBG84_08420</name>
</gene>
<dbReference type="InterPro" id="IPR049052">
    <property type="entry name" value="nSTAND1"/>
</dbReference>
<name>A0ABT0UJ07_9ACTN</name>
<dbReference type="CDD" id="cd00093">
    <property type="entry name" value="HTH_XRE"/>
    <property type="match status" value="1"/>
</dbReference>